<evidence type="ECO:0000256" key="3">
    <source>
        <dbReference type="RuleBase" id="RU004075"/>
    </source>
</evidence>
<accession>A0ABS0AXD7</accession>
<sequence length="410" mass="45970">MTTTLNTEKKLTASEARKLFPGLNDKVFLDAACVSLIPTSAKAAIENFLDMALYCRAKDASLHHIEMDKMRLEPIEEAAKLLNVPTKNICLVESTTHGLNIAANTIPLEEGDTILIPDTEFLQVSIPWMKKQEKINLTIKEVKTKDSKLTVEDFAELIDEKTKVICTSSVQWCTGHRIDIEALGKLCKEKNIWLVVDGVHEMGALDVDLSHQYVDFYIAGGHKWLNSPFGCGVMCLSDKVLDTLEPDSYGYLATEDPEGGWGTYFRTPSITPFDNFKFLRTAKRFEIAGTSNYPGAIGLGKSLALVNQIGIRNVEKRIRELTNLLHQELNKLNVSKVTKEDGDLRSGITVFSYFNDPEKDLALANQLLKKKIYISLRYTSNLGGLRISTHYFNNEEDIFKLIQGIKEATK</sequence>
<keyword evidence="7" id="KW-1185">Reference proteome</keyword>
<dbReference type="Pfam" id="PF00266">
    <property type="entry name" value="Aminotran_5"/>
    <property type="match status" value="1"/>
</dbReference>
<evidence type="ECO:0000313" key="7">
    <source>
        <dbReference type="Proteomes" id="UP001194714"/>
    </source>
</evidence>
<dbReference type="InterPro" id="IPR020578">
    <property type="entry name" value="Aminotrans_V_PyrdxlP_BS"/>
</dbReference>
<dbReference type="RefSeq" id="WP_194847090.1">
    <property type="nucleotide sequence ID" value="NZ_JAAEJV010000004.1"/>
</dbReference>
<evidence type="ECO:0000256" key="2">
    <source>
        <dbReference type="ARBA" id="ARBA00022898"/>
    </source>
</evidence>
<reference evidence="6 7" key="1">
    <citation type="submission" date="2020-01" db="EMBL/GenBank/DDBJ databases">
        <title>Draft genome sequence of Cand. Neptunochlamydia vexilliferae K9.</title>
        <authorList>
            <person name="Schulz F."/>
            <person name="Koestlbacher S."/>
            <person name="Wascher F."/>
            <person name="Pizzetti I."/>
            <person name="Horn M."/>
        </authorList>
    </citation>
    <scope>NUCLEOTIDE SEQUENCE [LARGE SCALE GENOMIC DNA]</scope>
    <source>
        <strain evidence="6 7">K9</strain>
    </source>
</reference>
<dbReference type="SUPFAM" id="SSF53383">
    <property type="entry name" value="PLP-dependent transferases"/>
    <property type="match status" value="1"/>
</dbReference>
<evidence type="ECO:0000313" key="6">
    <source>
        <dbReference type="EMBL" id="MBF5058802.1"/>
    </source>
</evidence>
<comment type="cofactor">
    <cofactor evidence="1 4">
        <name>pyridoxal 5'-phosphate</name>
        <dbReference type="ChEBI" id="CHEBI:597326"/>
    </cofactor>
</comment>
<dbReference type="InterPro" id="IPR015424">
    <property type="entry name" value="PyrdxlP-dep_Trfase"/>
</dbReference>
<dbReference type="Gene3D" id="3.90.1150.10">
    <property type="entry name" value="Aspartate Aminotransferase, domain 1"/>
    <property type="match status" value="1"/>
</dbReference>
<dbReference type="EMBL" id="JAAEJV010000004">
    <property type="protein sequence ID" value="MBF5058802.1"/>
    <property type="molecule type" value="Genomic_DNA"/>
</dbReference>
<evidence type="ECO:0000259" key="5">
    <source>
        <dbReference type="Pfam" id="PF00266"/>
    </source>
</evidence>
<name>A0ABS0AXD7_9BACT</name>
<dbReference type="InterPro" id="IPR000192">
    <property type="entry name" value="Aminotrans_V_dom"/>
</dbReference>
<dbReference type="InterPro" id="IPR015421">
    <property type="entry name" value="PyrdxlP-dep_Trfase_major"/>
</dbReference>
<comment type="similarity">
    <text evidence="3">Belongs to the class-V pyridoxal-phosphate-dependent aminotransferase family.</text>
</comment>
<proteinExistence type="inferred from homology"/>
<feature type="domain" description="Aminotransferase class V" evidence="5">
    <location>
        <begin position="27"/>
        <end position="398"/>
    </location>
</feature>
<comment type="caution">
    <text evidence="6">The sequence shown here is derived from an EMBL/GenBank/DDBJ whole genome shotgun (WGS) entry which is preliminary data.</text>
</comment>
<dbReference type="PROSITE" id="PS00595">
    <property type="entry name" value="AA_TRANSFER_CLASS_5"/>
    <property type="match status" value="1"/>
</dbReference>
<evidence type="ECO:0000256" key="4">
    <source>
        <dbReference type="RuleBase" id="RU004504"/>
    </source>
</evidence>
<keyword evidence="2" id="KW-0663">Pyridoxal phosphate</keyword>
<organism evidence="6 7">
    <name type="scientific">Candidatus Neptunichlamydia vexilliferae</name>
    <dbReference type="NCBI Taxonomy" id="1651774"/>
    <lineage>
        <taxon>Bacteria</taxon>
        <taxon>Pseudomonadati</taxon>
        <taxon>Chlamydiota</taxon>
        <taxon>Chlamydiia</taxon>
        <taxon>Parachlamydiales</taxon>
        <taxon>Simkaniaceae</taxon>
        <taxon>Candidatus Neptunichlamydia</taxon>
    </lineage>
</organism>
<dbReference type="InterPro" id="IPR015422">
    <property type="entry name" value="PyrdxlP-dep_Trfase_small"/>
</dbReference>
<dbReference type="PANTHER" id="PTHR43586:SF15">
    <property type="entry name" value="BLR3095 PROTEIN"/>
    <property type="match status" value="1"/>
</dbReference>
<protein>
    <recommendedName>
        <fullName evidence="5">Aminotransferase class V domain-containing protein</fullName>
    </recommendedName>
</protein>
<gene>
    <name evidence="6" type="ORF">NEPTK9_000301</name>
</gene>
<dbReference type="Gene3D" id="3.40.640.10">
    <property type="entry name" value="Type I PLP-dependent aspartate aminotransferase-like (Major domain)"/>
    <property type="match status" value="1"/>
</dbReference>
<dbReference type="PANTHER" id="PTHR43586">
    <property type="entry name" value="CYSTEINE DESULFURASE"/>
    <property type="match status" value="1"/>
</dbReference>
<evidence type="ECO:0000256" key="1">
    <source>
        <dbReference type="ARBA" id="ARBA00001933"/>
    </source>
</evidence>
<dbReference type="Proteomes" id="UP001194714">
    <property type="component" value="Unassembled WGS sequence"/>
</dbReference>